<dbReference type="InterPro" id="IPR000595">
    <property type="entry name" value="cNMP-bd_dom"/>
</dbReference>
<reference evidence="3 4" key="1">
    <citation type="journal article" date="2014" name="Syst. Appl. Microbiol.">
        <title>Complete genomes of freshwater sulfur oxidizers Sulfuricella denitrificans skB26 and Sulfuritalea hydrogenivorans sk43H: genetic insights into the sulfur oxidation pathway of betaproteobacteria.</title>
        <authorList>
            <person name="Watanabe T."/>
            <person name="Kojima H."/>
            <person name="Fukui M."/>
        </authorList>
    </citation>
    <scope>NUCLEOTIDE SEQUENCE [LARGE SCALE GENOMIC DNA]</scope>
    <source>
        <strain evidence="3">DSM22779</strain>
    </source>
</reference>
<protein>
    <recommendedName>
        <fullName evidence="2">Cyclic nucleotide-binding domain-containing protein</fullName>
    </recommendedName>
</protein>
<dbReference type="PRINTS" id="PR00103">
    <property type="entry name" value="CAMPKINASE"/>
</dbReference>
<dbReference type="PROSITE" id="PS50042">
    <property type="entry name" value="CNMP_BINDING_3"/>
    <property type="match status" value="1"/>
</dbReference>
<keyword evidence="4" id="KW-1185">Reference proteome</keyword>
<feature type="region of interest" description="Disordered" evidence="1">
    <location>
        <begin position="74"/>
        <end position="99"/>
    </location>
</feature>
<dbReference type="PANTHER" id="PTHR11635">
    <property type="entry name" value="CAMP-DEPENDENT PROTEIN KINASE REGULATORY CHAIN"/>
    <property type="match status" value="1"/>
</dbReference>
<gene>
    <name evidence="3" type="ORF">SUTH_01777</name>
</gene>
<dbReference type="InterPro" id="IPR018488">
    <property type="entry name" value="cNMP-bd_CS"/>
</dbReference>
<dbReference type="InterPro" id="IPR018490">
    <property type="entry name" value="cNMP-bd_dom_sf"/>
</dbReference>
<dbReference type="STRING" id="1223802.SUTH_01777"/>
<dbReference type="KEGG" id="shd:SUTH_01777"/>
<evidence type="ECO:0000259" key="2">
    <source>
        <dbReference type="PROSITE" id="PS50042"/>
    </source>
</evidence>
<dbReference type="CDD" id="cd00038">
    <property type="entry name" value="CAP_ED"/>
    <property type="match status" value="1"/>
</dbReference>
<dbReference type="PANTHER" id="PTHR11635:SF152">
    <property type="entry name" value="CAMP-DEPENDENT PROTEIN KINASE TYPE I REGULATORY SUBUNIT-RELATED"/>
    <property type="match status" value="1"/>
</dbReference>
<accession>W0SEB3</accession>
<dbReference type="SMART" id="SM00100">
    <property type="entry name" value="cNMP"/>
    <property type="match status" value="1"/>
</dbReference>
<evidence type="ECO:0000256" key="1">
    <source>
        <dbReference type="SAM" id="MobiDB-lite"/>
    </source>
</evidence>
<sequence>MVKLFRPRNATPRLERLRNLSLFVNLTPAELQIVDGLLHERDYLAGEVIFDEGEEGQAIYIVAAGEVLISRQEQGDAGRAAQTESALRPRRRQGDTGRLAQLGPGTFFGELALLDNSPRSAQARAATACQLIVFFRDDFVGLLDTHARIASKISRELARHLGARMRDMALATGAHQHL</sequence>
<dbReference type="EMBL" id="AP012547">
    <property type="protein sequence ID" value="BAO29569.1"/>
    <property type="molecule type" value="Genomic_DNA"/>
</dbReference>
<dbReference type="Pfam" id="PF00027">
    <property type="entry name" value="cNMP_binding"/>
    <property type="match status" value="1"/>
</dbReference>
<dbReference type="AlphaFoldDB" id="W0SEB3"/>
<organism evidence="3 4">
    <name type="scientific">Sulfuritalea hydrogenivorans sk43H</name>
    <dbReference type="NCBI Taxonomy" id="1223802"/>
    <lineage>
        <taxon>Bacteria</taxon>
        <taxon>Pseudomonadati</taxon>
        <taxon>Pseudomonadota</taxon>
        <taxon>Betaproteobacteria</taxon>
        <taxon>Nitrosomonadales</taxon>
        <taxon>Sterolibacteriaceae</taxon>
        <taxon>Sulfuritalea</taxon>
    </lineage>
</organism>
<dbReference type="HOGENOM" id="CLU_075053_16_0_4"/>
<dbReference type="InterPro" id="IPR014710">
    <property type="entry name" value="RmlC-like_jellyroll"/>
</dbReference>
<dbReference type="InterPro" id="IPR050503">
    <property type="entry name" value="cAMP-dep_PK_reg_su-like"/>
</dbReference>
<dbReference type="Proteomes" id="UP000031637">
    <property type="component" value="Chromosome"/>
</dbReference>
<dbReference type="PROSITE" id="PS00889">
    <property type="entry name" value="CNMP_BINDING_2"/>
    <property type="match status" value="1"/>
</dbReference>
<proteinExistence type="predicted"/>
<dbReference type="GO" id="GO:0005829">
    <property type="term" value="C:cytosol"/>
    <property type="evidence" value="ECO:0007669"/>
    <property type="project" value="TreeGrafter"/>
</dbReference>
<name>W0SEB3_9PROT</name>
<evidence type="ECO:0000313" key="3">
    <source>
        <dbReference type="EMBL" id="BAO29569.1"/>
    </source>
</evidence>
<dbReference type="Gene3D" id="2.60.120.10">
    <property type="entry name" value="Jelly Rolls"/>
    <property type="match status" value="1"/>
</dbReference>
<feature type="domain" description="Cyclic nucleotide-binding" evidence="2">
    <location>
        <begin position="22"/>
        <end position="160"/>
    </location>
</feature>
<dbReference type="SUPFAM" id="SSF51206">
    <property type="entry name" value="cAMP-binding domain-like"/>
    <property type="match status" value="1"/>
</dbReference>
<dbReference type="RefSeq" id="WP_052473464.1">
    <property type="nucleotide sequence ID" value="NZ_AP012547.1"/>
</dbReference>
<evidence type="ECO:0000313" key="4">
    <source>
        <dbReference type="Proteomes" id="UP000031637"/>
    </source>
</evidence>
<dbReference type="GO" id="GO:0005952">
    <property type="term" value="C:cAMP-dependent protein kinase complex"/>
    <property type="evidence" value="ECO:0007669"/>
    <property type="project" value="InterPro"/>
</dbReference>